<comment type="caution">
    <text evidence="2">The sequence shown here is derived from an EMBL/GenBank/DDBJ whole genome shotgun (WGS) entry which is preliminary data.</text>
</comment>
<feature type="compositionally biased region" description="Low complexity" evidence="1">
    <location>
        <begin position="119"/>
        <end position="137"/>
    </location>
</feature>
<dbReference type="EMBL" id="JWZX01002979">
    <property type="protein sequence ID" value="KOO25402.1"/>
    <property type="molecule type" value="Genomic_DNA"/>
</dbReference>
<feature type="compositionally biased region" description="Low complexity" evidence="1">
    <location>
        <begin position="160"/>
        <end position="170"/>
    </location>
</feature>
<feature type="region of interest" description="Disordered" evidence="1">
    <location>
        <begin position="103"/>
        <end position="179"/>
    </location>
</feature>
<dbReference type="Proteomes" id="UP000037460">
    <property type="component" value="Unassembled WGS sequence"/>
</dbReference>
<evidence type="ECO:0000313" key="3">
    <source>
        <dbReference type="Proteomes" id="UP000037460"/>
    </source>
</evidence>
<evidence type="ECO:0000313" key="2">
    <source>
        <dbReference type="EMBL" id="KOO25402.1"/>
    </source>
</evidence>
<reference evidence="3" key="1">
    <citation type="journal article" date="2015" name="PLoS Genet.">
        <title>Genome Sequence and Transcriptome Analyses of Chrysochromulina tobin: Metabolic Tools for Enhanced Algal Fitness in the Prominent Order Prymnesiales (Haptophyceae).</title>
        <authorList>
            <person name="Hovde B.T."/>
            <person name="Deodato C.R."/>
            <person name="Hunsperger H.M."/>
            <person name="Ryken S.A."/>
            <person name="Yost W."/>
            <person name="Jha R.K."/>
            <person name="Patterson J."/>
            <person name="Monnat R.J. Jr."/>
            <person name="Barlow S.B."/>
            <person name="Starkenburg S.R."/>
            <person name="Cattolico R.A."/>
        </authorList>
    </citation>
    <scope>NUCLEOTIDE SEQUENCE</scope>
    <source>
        <strain evidence="3">CCMP291</strain>
    </source>
</reference>
<keyword evidence="3" id="KW-1185">Reference proteome</keyword>
<organism evidence="2 3">
    <name type="scientific">Chrysochromulina tobinii</name>
    <dbReference type="NCBI Taxonomy" id="1460289"/>
    <lineage>
        <taxon>Eukaryota</taxon>
        <taxon>Haptista</taxon>
        <taxon>Haptophyta</taxon>
        <taxon>Prymnesiophyceae</taxon>
        <taxon>Prymnesiales</taxon>
        <taxon>Chrysochromulinaceae</taxon>
        <taxon>Chrysochromulina</taxon>
    </lineage>
</organism>
<evidence type="ECO:0000256" key="1">
    <source>
        <dbReference type="SAM" id="MobiDB-lite"/>
    </source>
</evidence>
<gene>
    <name evidence="2" type="ORF">Ctob_009700</name>
</gene>
<feature type="region of interest" description="Disordered" evidence="1">
    <location>
        <begin position="1"/>
        <end position="23"/>
    </location>
</feature>
<name>A0A0M0JGB1_9EUKA</name>
<feature type="non-terminal residue" evidence="2">
    <location>
        <position position="179"/>
    </location>
</feature>
<dbReference type="AlphaFoldDB" id="A0A0M0JGB1"/>
<proteinExistence type="predicted"/>
<sequence length="179" mass="18344">MAPASAIEASDADESPASAASAVADLADACRVPETAGVPDGCPRPTVRLEPFQEEEEMVISEEVTISEETAVSEEMTISEEGIASEEAMVGTEDKMIVAEADTAQPEPAATPTVKVEEVPSSSAVEEVPGSSAGDGDSAADEVLLVSMHGDEDDDETTAEEAPAFEPATAKTMWGDGAV</sequence>
<accession>A0A0M0JGB1</accession>
<protein>
    <submittedName>
        <fullName evidence="2">Uncharacterized protein</fullName>
    </submittedName>
</protein>